<dbReference type="Gene3D" id="2.60.40.680">
    <property type="match status" value="1"/>
</dbReference>
<feature type="domain" description="Fibronectin type-III" evidence="5">
    <location>
        <begin position="296"/>
        <end position="385"/>
    </location>
</feature>
<dbReference type="GO" id="GO:0000272">
    <property type="term" value="P:polysaccharide catabolic process"/>
    <property type="evidence" value="ECO:0007669"/>
    <property type="project" value="InterPro"/>
</dbReference>
<sequence length="385" mass="41038">MNMTKVVSKCAAVLSAVAIMGSTAAGIVPATFANAGNVIVASAADISDFEYDGTYFTGDLYCAVGSSFTMEVILGTQDKAYGTSGFTYEWYYSSSATKGTNKIEQFNWTKLNYTTKAITVNMTSAMNGAHIYAVKINKSTGERTSTPMRTLCSVKANLQLGTSSVSNSYVTVPVYLSGLTNNQISAGTMTLNVDKSVFDDVSFSFATNSLSSLDNYANGEYTNAFYNVSSAATLSGNLLGTFTLKVKSGANPNGSKLTLNIDKPTLTGDNFSGNLVYGINTATTEIGKSSSTSDTVPKNFRAVTNSQYHQIQFVWDKVQGADKYGIAVYLAGKWRVQTSNITTNSYITPKNLTPGMTYKVAVAARVNGKWDTTGAIKNAITVTVK</sequence>
<protein>
    <recommendedName>
        <fullName evidence="5">Fibronectin type-III domain-containing protein</fullName>
    </recommendedName>
</protein>
<dbReference type="InterPro" id="IPR036116">
    <property type="entry name" value="FN3_sf"/>
</dbReference>
<dbReference type="SUPFAM" id="SSF49265">
    <property type="entry name" value="Fibronectin type III"/>
    <property type="match status" value="1"/>
</dbReference>
<dbReference type="InterPro" id="IPR002102">
    <property type="entry name" value="Cohesin_dom"/>
</dbReference>
<reference evidence="6 7" key="1">
    <citation type="submission" date="2016-10" db="EMBL/GenBank/DDBJ databases">
        <authorList>
            <person name="de Groot N.N."/>
        </authorList>
    </citation>
    <scope>NUCLEOTIDE SEQUENCE [LARGE SCALE GENOMIC DNA]</scope>
    <source>
        <strain evidence="6 7">KH2T6</strain>
    </source>
</reference>
<dbReference type="GO" id="GO:0030246">
    <property type="term" value="F:carbohydrate binding"/>
    <property type="evidence" value="ECO:0007669"/>
    <property type="project" value="InterPro"/>
</dbReference>
<dbReference type="PROSITE" id="PS50853">
    <property type="entry name" value="FN3"/>
    <property type="match status" value="1"/>
</dbReference>
<keyword evidence="3" id="KW-0677">Repeat</keyword>
<dbReference type="AlphaFoldDB" id="A0A1H7LX23"/>
<dbReference type="EMBL" id="FOAT01000010">
    <property type="protein sequence ID" value="SEL03409.1"/>
    <property type="molecule type" value="Genomic_DNA"/>
</dbReference>
<evidence type="ECO:0000313" key="6">
    <source>
        <dbReference type="EMBL" id="SEL03409.1"/>
    </source>
</evidence>
<dbReference type="InterPro" id="IPR008965">
    <property type="entry name" value="CBM2/CBM3_carb-bd_dom_sf"/>
</dbReference>
<dbReference type="Proteomes" id="UP000186015">
    <property type="component" value="Unassembled WGS sequence"/>
</dbReference>
<evidence type="ECO:0000256" key="4">
    <source>
        <dbReference type="SAM" id="SignalP"/>
    </source>
</evidence>
<evidence type="ECO:0000313" key="7">
    <source>
        <dbReference type="Proteomes" id="UP000186015"/>
    </source>
</evidence>
<comment type="subcellular location">
    <subcellularLocation>
        <location evidence="1">Secreted</location>
    </subcellularLocation>
</comment>
<dbReference type="GO" id="GO:0005576">
    <property type="term" value="C:extracellular region"/>
    <property type="evidence" value="ECO:0007669"/>
    <property type="project" value="UniProtKB-SubCell"/>
</dbReference>
<organism evidence="6 7">
    <name type="scientific">Ruminococcus albus</name>
    <dbReference type="NCBI Taxonomy" id="1264"/>
    <lineage>
        <taxon>Bacteria</taxon>
        <taxon>Bacillati</taxon>
        <taxon>Bacillota</taxon>
        <taxon>Clostridia</taxon>
        <taxon>Eubacteriales</taxon>
        <taxon>Oscillospiraceae</taxon>
        <taxon>Ruminococcus</taxon>
    </lineage>
</organism>
<dbReference type="Pfam" id="PF00963">
    <property type="entry name" value="Cohesin"/>
    <property type="match status" value="1"/>
</dbReference>
<dbReference type="InterPro" id="IPR003961">
    <property type="entry name" value="FN3_dom"/>
</dbReference>
<feature type="signal peptide" evidence="4">
    <location>
        <begin position="1"/>
        <end position="24"/>
    </location>
</feature>
<evidence type="ECO:0000259" key="5">
    <source>
        <dbReference type="PROSITE" id="PS50853"/>
    </source>
</evidence>
<keyword evidence="2" id="KW-0964">Secreted</keyword>
<keyword evidence="4" id="KW-0732">Signal</keyword>
<accession>A0A1H7LX23</accession>
<feature type="chain" id="PRO_5038531712" description="Fibronectin type-III domain-containing protein" evidence="4">
    <location>
        <begin position="25"/>
        <end position="385"/>
    </location>
</feature>
<name>A0A1H7LX23_RUMAL</name>
<gene>
    <name evidence="6" type="ORF">SAMN05216469_11038</name>
</gene>
<evidence type="ECO:0000256" key="1">
    <source>
        <dbReference type="ARBA" id="ARBA00004613"/>
    </source>
</evidence>
<dbReference type="Gene3D" id="2.60.40.10">
    <property type="entry name" value="Immunoglobulins"/>
    <property type="match status" value="1"/>
</dbReference>
<dbReference type="InterPro" id="IPR013783">
    <property type="entry name" value="Ig-like_fold"/>
</dbReference>
<proteinExistence type="predicted"/>
<evidence type="ECO:0000256" key="3">
    <source>
        <dbReference type="ARBA" id="ARBA00022737"/>
    </source>
</evidence>
<evidence type="ECO:0000256" key="2">
    <source>
        <dbReference type="ARBA" id="ARBA00022525"/>
    </source>
</evidence>
<dbReference type="SUPFAM" id="SSF49384">
    <property type="entry name" value="Carbohydrate-binding domain"/>
    <property type="match status" value="1"/>
</dbReference>
<dbReference type="RefSeq" id="WP_074833924.1">
    <property type="nucleotide sequence ID" value="NZ_FOAT01000010.1"/>
</dbReference>